<protein>
    <submittedName>
        <fullName evidence="5">HlyD family secretion protein</fullName>
    </submittedName>
</protein>
<name>A0A345CZM6_9GAMM</name>
<evidence type="ECO:0000256" key="2">
    <source>
        <dbReference type="ARBA" id="ARBA00023054"/>
    </source>
</evidence>
<dbReference type="Gene3D" id="2.40.30.170">
    <property type="match status" value="1"/>
</dbReference>
<proteinExistence type="predicted"/>
<dbReference type="InterPro" id="IPR050465">
    <property type="entry name" value="UPF0194_transport"/>
</dbReference>
<dbReference type="AlphaFoldDB" id="A0A345CZM6"/>
<evidence type="ECO:0000256" key="3">
    <source>
        <dbReference type="SAM" id="Coils"/>
    </source>
</evidence>
<dbReference type="PANTHER" id="PTHR32347">
    <property type="entry name" value="EFFLUX SYSTEM COMPONENT YKNX-RELATED"/>
    <property type="match status" value="1"/>
</dbReference>
<accession>A0A345CZM6</accession>
<reference evidence="5 6" key="1">
    <citation type="submission" date="2016-01" db="EMBL/GenBank/DDBJ databases">
        <authorList>
            <person name="Oliw E.H."/>
        </authorList>
    </citation>
    <scope>NUCLEOTIDE SEQUENCE [LARGE SCALE GENOMIC DNA]</scope>
    <source>
        <strain evidence="5 6">MDcuke</strain>
    </source>
</reference>
<organism evidence="5 6">
    <name type="scientific">Erwinia tracheiphila</name>
    <dbReference type="NCBI Taxonomy" id="65700"/>
    <lineage>
        <taxon>Bacteria</taxon>
        <taxon>Pseudomonadati</taxon>
        <taxon>Pseudomonadota</taxon>
        <taxon>Gammaproteobacteria</taxon>
        <taxon>Enterobacterales</taxon>
        <taxon>Erwiniaceae</taxon>
        <taxon>Erwinia</taxon>
    </lineage>
</organism>
<dbReference type="Pfam" id="PF25881">
    <property type="entry name" value="HH_YBHG"/>
    <property type="match status" value="1"/>
</dbReference>
<dbReference type="EMBL" id="CP013970">
    <property type="protein sequence ID" value="AXF78893.1"/>
    <property type="molecule type" value="Genomic_DNA"/>
</dbReference>
<evidence type="ECO:0000313" key="6">
    <source>
        <dbReference type="Proteomes" id="UP000264980"/>
    </source>
</evidence>
<dbReference type="SUPFAM" id="SSF111369">
    <property type="entry name" value="HlyD-like secretion proteins"/>
    <property type="match status" value="1"/>
</dbReference>
<feature type="domain" description="YbhG-like alpha-helical hairpin" evidence="4">
    <location>
        <begin position="51"/>
        <end position="167"/>
    </location>
</feature>
<dbReference type="InterPro" id="IPR059052">
    <property type="entry name" value="HH_YbhG-like"/>
</dbReference>
<feature type="coiled-coil region" evidence="3">
    <location>
        <begin position="76"/>
        <end position="103"/>
    </location>
</feature>
<evidence type="ECO:0000256" key="1">
    <source>
        <dbReference type="ARBA" id="ARBA00004196"/>
    </source>
</evidence>
<evidence type="ECO:0000313" key="5">
    <source>
        <dbReference type="EMBL" id="AXF78893.1"/>
    </source>
</evidence>
<keyword evidence="2 3" id="KW-0175">Coiled coil</keyword>
<dbReference type="Gene3D" id="1.10.287.470">
    <property type="entry name" value="Helix hairpin bin"/>
    <property type="match status" value="1"/>
</dbReference>
<dbReference type="Proteomes" id="UP000264980">
    <property type="component" value="Chromosome"/>
</dbReference>
<sequence>MYQGYSYGDFVYLAANETAKIDTLLINKGDRVKAGQLLVKMERFTAENALEKAEKNYLAEVATLRNLQSGERPAELNIIHSQLQKARSVAEQAQRQLERYQALFRTKVISATEWENAREDYAQKRAQVDELFHQLEAKKLPAREAEIHRQQAIVESARVQRDKADWDIRQLEIVSPQDAKVFDILYRPGERPLAGRPIVSLLPEGNVKVRFFVPEKVVGVLRTGMKVRIYFDGYSGYVPCLLNYISPQAEYSPPVIYSSKRREKLLFMVEAVPEKTQQASLVKPGLPMRVEIVTDDSVLH</sequence>
<comment type="subcellular location">
    <subcellularLocation>
        <location evidence="1">Cell envelope</location>
    </subcellularLocation>
</comment>
<dbReference type="GO" id="GO:0030313">
    <property type="term" value="C:cell envelope"/>
    <property type="evidence" value="ECO:0007669"/>
    <property type="project" value="UniProtKB-SubCell"/>
</dbReference>
<gene>
    <name evidence="5" type="ORF">AV903_22560</name>
</gene>
<evidence type="ECO:0000259" key="4">
    <source>
        <dbReference type="Pfam" id="PF25881"/>
    </source>
</evidence>
<dbReference type="PANTHER" id="PTHR32347:SF23">
    <property type="entry name" value="BLL5650 PROTEIN"/>
    <property type="match status" value="1"/>
</dbReference>